<accession>A0A5B7EWY2</accession>
<dbReference type="EMBL" id="VSRR010003764">
    <property type="protein sequence ID" value="MPC37373.1"/>
    <property type="molecule type" value="Genomic_DNA"/>
</dbReference>
<proteinExistence type="predicted"/>
<gene>
    <name evidence="2" type="ORF">E2C01_030847</name>
</gene>
<organism evidence="2 3">
    <name type="scientific">Portunus trituberculatus</name>
    <name type="common">Swimming crab</name>
    <name type="synonym">Neptunus trituberculatus</name>
    <dbReference type="NCBI Taxonomy" id="210409"/>
    <lineage>
        <taxon>Eukaryota</taxon>
        <taxon>Metazoa</taxon>
        <taxon>Ecdysozoa</taxon>
        <taxon>Arthropoda</taxon>
        <taxon>Crustacea</taxon>
        <taxon>Multicrustacea</taxon>
        <taxon>Malacostraca</taxon>
        <taxon>Eumalacostraca</taxon>
        <taxon>Eucarida</taxon>
        <taxon>Decapoda</taxon>
        <taxon>Pleocyemata</taxon>
        <taxon>Brachyura</taxon>
        <taxon>Eubrachyura</taxon>
        <taxon>Portunoidea</taxon>
        <taxon>Portunidae</taxon>
        <taxon>Portuninae</taxon>
        <taxon>Portunus</taxon>
    </lineage>
</organism>
<feature type="region of interest" description="Disordered" evidence="1">
    <location>
        <begin position="66"/>
        <end position="86"/>
    </location>
</feature>
<name>A0A5B7EWY2_PORTR</name>
<evidence type="ECO:0000313" key="3">
    <source>
        <dbReference type="Proteomes" id="UP000324222"/>
    </source>
</evidence>
<comment type="caution">
    <text evidence="2">The sequence shown here is derived from an EMBL/GenBank/DDBJ whole genome shotgun (WGS) entry which is preliminary data.</text>
</comment>
<keyword evidence="3" id="KW-1185">Reference proteome</keyword>
<protein>
    <submittedName>
        <fullName evidence="2">Uncharacterized protein</fullName>
    </submittedName>
</protein>
<reference evidence="2 3" key="1">
    <citation type="submission" date="2019-05" db="EMBL/GenBank/DDBJ databases">
        <title>Another draft genome of Portunus trituberculatus and its Hox gene families provides insights of decapod evolution.</title>
        <authorList>
            <person name="Jeong J.-H."/>
            <person name="Song I."/>
            <person name="Kim S."/>
            <person name="Choi T."/>
            <person name="Kim D."/>
            <person name="Ryu S."/>
            <person name="Kim W."/>
        </authorList>
    </citation>
    <scope>NUCLEOTIDE SEQUENCE [LARGE SCALE GENOMIC DNA]</scope>
    <source>
        <tissue evidence="2">Muscle</tissue>
    </source>
</reference>
<dbReference type="AlphaFoldDB" id="A0A5B7EWY2"/>
<evidence type="ECO:0000256" key="1">
    <source>
        <dbReference type="SAM" id="MobiDB-lite"/>
    </source>
</evidence>
<dbReference type="Proteomes" id="UP000324222">
    <property type="component" value="Unassembled WGS sequence"/>
</dbReference>
<sequence>MVESRVAAPGTGGLGELWSGRLVRLGPHKALRITTFLCGIECASVSVWPSGERQVVALRGEGRGAVQLTRPPGTPAADPAREECNG</sequence>
<evidence type="ECO:0000313" key="2">
    <source>
        <dbReference type="EMBL" id="MPC37373.1"/>
    </source>
</evidence>